<keyword evidence="2" id="KW-1185">Reference proteome</keyword>
<reference evidence="1" key="1">
    <citation type="submission" date="2020-07" db="EMBL/GenBank/DDBJ databases">
        <title>Multicomponent nature underlies the extraordinary mechanical properties of spider dragline silk.</title>
        <authorList>
            <person name="Kono N."/>
            <person name="Nakamura H."/>
            <person name="Mori M."/>
            <person name="Yoshida Y."/>
            <person name="Ohtoshi R."/>
            <person name="Malay A.D."/>
            <person name="Moran D.A.P."/>
            <person name="Tomita M."/>
            <person name="Numata K."/>
            <person name="Arakawa K."/>
        </authorList>
    </citation>
    <scope>NUCLEOTIDE SEQUENCE</scope>
</reference>
<protein>
    <submittedName>
        <fullName evidence="1">Uncharacterized protein</fullName>
    </submittedName>
</protein>
<evidence type="ECO:0000313" key="2">
    <source>
        <dbReference type="Proteomes" id="UP000887116"/>
    </source>
</evidence>
<accession>A0A8X6FKE4</accession>
<evidence type="ECO:0000313" key="1">
    <source>
        <dbReference type="EMBL" id="GFQ82642.1"/>
    </source>
</evidence>
<dbReference type="EMBL" id="BMAO01002706">
    <property type="protein sequence ID" value="GFQ82642.1"/>
    <property type="molecule type" value="Genomic_DNA"/>
</dbReference>
<dbReference type="OrthoDB" id="7617263at2759"/>
<dbReference type="Proteomes" id="UP000887116">
    <property type="component" value="Unassembled WGS sequence"/>
</dbReference>
<proteinExistence type="predicted"/>
<dbReference type="AlphaFoldDB" id="A0A8X6FKE4"/>
<sequence length="120" mass="13842">MEGGFSQLQNSIGTIDSNIRCPKCKLCMINRTLLFNRCICIELNIQNSRRGQLSCKLMNMPAIIQLNNLNYRLRGIVECVKAHFKAFCRRDQDNWALYDDKAKKASRKIVPDAAIYTRID</sequence>
<organism evidence="1 2">
    <name type="scientific">Trichonephila clavata</name>
    <name type="common">Joro spider</name>
    <name type="synonym">Nephila clavata</name>
    <dbReference type="NCBI Taxonomy" id="2740835"/>
    <lineage>
        <taxon>Eukaryota</taxon>
        <taxon>Metazoa</taxon>
        <taxon>Ecdysozoa</taxon>
        <taxon>Arthropoda</taxon>
        <taxon>Chelicerata</taxon>
        <taxon>Arachnida</taxon>
        <taxon>Araneae</taxon>
        <taxon>Araneomorphae</taxon>
        <taxon>Entelegynae</taxon>
        <taxon>Araneoidea</taxon>
        <taxon>Nephilidae</taxon>
        <taxon>Trichonephila</taxon>
    </lineage>
</organism>
<comment type="caution">
    <text evidence="1">The sequence shown here is derived from an EMBL/GenBank/DDBJ whole genome shotgun (WGS) entry which is preliminary data.</text>
</comment>
<name>A0A8X6FKE4_TRICU</name>
<gene>
    <name evidence="1" type="ORF">TNCT_337051</name>
</gene>